<reference evidence="4" key="1">
    <citation type="submission" date="2020-06" db="EMBL/GenBank/DDBJ databases">
        <authorList>
            <consortium name="Plant Systems Biology data submission"/>
        </authorList>
    </citation>
    <scope>NUCLEOTIDE SEQUENCE</scope>
    <source>
        <strain evidence="4">D6</strain>
    </source>
</reference>
<dbReference type="Pfam" id="PF00069">
    <property type="entry name" value="Pkinase"/>
    <property type="match status" value="1"/>
</dbReference>
<gene>
    <name evidence="4" type="ORF">SEMRO_708_G190660.1</name>
</gene>
<evidence type="ECO:0000313" key="4">
    <source>
        <dbReference type="EMBL" id="CAB9515322.1"/>
    </source>
</evidence>
<dbReference type="InterPro" id="IPR011009">
    <property type="entry name" value="Kinase-like_dom_sf"/>
</dbReference>
<dbReference type="Gene3D" id="1.10.510.10">
    <property type="entry name" value="Transferase(Phosphotransferase) domain 1"/>
    <property type="match status" value="1"/>
</dbReference>
<name>A0A9N8HJS3_9STRA</name>
<organism evidence="4 5">
    <name type="scientific">Seminavis robusta</name>
    <dbReference type="NCBI Taxonomy" id="568900"/>
    <lineage>
        <taxon>Eukaryota</taxon>
        <taxon>Sar</taxon>
        <taxon>Stramenopiles</taxon>
        <taxon>Ochrophyta</taxon>
        <taxon>Bacillariophyta</taxon>
        <taxon>Bacillariophyceae</taxon>
        <taxon>Bacillariophycidae</taxon>
        <taxon>Naviculales</taxon>
        <taxon>Naviculaceae</taxon>
        <taxon>Seminavis</taxon>
    </lineage>
</organism>
<protein>
    <submittedName>
        <fullName evidence="4">Activated protein kinase kinase kinase 7</fullName>
    </submittedName>
</protein>
<dbReference type="InterPro" id="IPR000719">
    <property type="entry name" value="Prot_kinase_dom"/>
</dbReference>
<feature type="compositionally biased region" description="Basic and acidic residues" evidence="1">
    <location>
        <begin position="620"/>
        <end position="629"/>
    </location>
</feature>
<feature type="compositionally biased region" description="Acidic residues" evidence="1">
    <location>
        <begin position="631"/>
        <end position="640"/>
    </location>
</feature>
<keyword evidence="4" id="KW-0808">Transferase</keyword>
<feature type="transmembrane region" description="Helical" evidence="2">
    <location>
        <begin position="68"/>
        <end position="88"/>
    </location>
</feature>
<feature type="domain" description="Protein kinase" evidence="3">
    <location>
        <begin position="331"/>
        <end position="611"/>
    </location>
</feature>
<keyword evidence="2" id="KW-1133">Transmembrane helix</keyword>
<evidence type="ECO:0000259" key="3">
    <source>
        <dbReference type="PROSITE" id="PS50011"/>
    </source>
</evidence>
<dbReference type="PANTHER" id="PTHR44329:SF214">
    <property type="entry name" value="PROTEIN KINASE DOMAIN-CONTAINING PROTEIN"/>
    <property type="match status" value="1"/>
</dbReference>
<keyword evidence="4" id="KW-0418">Kinase</keyword>
<proteinExistence type="predicted"/>
<dbReference type="PANTHER" id="PTHR44329">
    <property type="entry name" value="SERINE/THREONINE-PROTEIN KINASE TNNI3K-RELATED"/>
    <property type="match status" value="1"/>
</dbReference>
<dbReference type="AlphaFoldDB" id="A0A9N8HJS3"/>
<feature type="region of interest" description="Disordered" evidence="1">
    <location>
        <begin position="617"/>
        <end position="640"/>
    </location>
</feature>
<dbReference type="Proteomes" id="UP001153069">
    <property type="component" value="Unassembled WGS sequence"/>
</dbReference>
<dbReference type="EMBL" id="CAICTM010000707">
    <property type="protein sequence ID" value="CAB9515322.1"/>
    <property type="molecule type" value="Genomic_DNA"/>
</dbReference>
<keyword evidence="2" id="KW-0472">Membrane</keyword>
<evidence type="ECO:0000256" key="2">
    <source>
        <dbReference type="SAM" id="Phobius"/>
    </source>
</evidence>
<sequence length="640" mass="73357">MSDTMPIRRTPNKGSSPPPTNSSPMKKNGHHQLNGSSPSPFHDGKPKPKRSCLDTGRLCLLRNRGKRCWCGLMILVTLVAGSTFAIMAKMEDPTEFLLDNNTRQQRLRMAIEELRKGGEELLDNNTLQQQLRMAFEELRMGSADRVLYNDVSLSSKTWNILTGNSLFRQAEYQAKPRMMGFLLVNSTRESLAANYNVNRRRSSALAKLKKKHTSTTRPKYVPEQFQVARINPHNHRVVEVVSDPSKPALKTKVRKPSWSFQNILVRELGNGVAEQKEIAHNSKDYDRYKPDDTEEGCVPQYDWQTLSFPNCNSLHETDILTRMRTLNQAKKPESKLLASGGYRDVWLVENNDLPPDVSREPIAMKTLLYEHPWSERNQDRHRRDALATDRLTGSPYALNLYGYCANTGLYEFAAGGSLEDVVDDEDEWKKWTPVIKMVYAYQVANAIADVHNIDREGHPSMSHTDISMSQFVSTDDGETYQINDFNRARFLYRAKDDPNELCPFHVSSNKGKFRSPEEYAYEPETAAIDNYSMGNIFYVILTGQYPFEDMKKKDAMEAVKEGKRQEIPEEYMNSKNPMVKALVKAILKCWDQDPSKRATSRQIQQLLKPLAEKAIQNQQEKLKAERNQQQEDTDGDEEKR</sequence>
<evidence type="ECO:0000313" key="5">
    <source>
        <dbReference type="Proteomes" id="UP001153069"/>
    </source>
</evidence>
<dbReference type="GO" id="GO:0005524">
    <property type="term" value="F:ATP binding"/>
    <property type="evidence" value="ECO:0007669"/>
    <property type="project" value="InterPro"/>
</dbReference>
<dbReference type="PROSITE" id="PS50011">
    <property type="entry name" value="PROTEIN_KINASE_DOM"/>
    <property type="match status" value="1"/>
</dbReference>
<feature type="region of interest" description="Disordered" evidence="1">
    <location>
        <begin position="1"/>
        <end position="52"/>
    </location>
</feature>
<keyword evidence="2" id="KW-0812">Transmembrane</keyword>
<dbReference type="OrthoDB" id="41771at2759"/>
<keyword evidence="5" id="KW-1185">Reference proteome</keyword>
<accession>A0A9N8HJS3</accession>
<comment type="caution">
    <text evidence="4">The sequence shown here is derived from an EMBL/GenBank/DDBJ whole genome shotgun (WGS) entry which is preliminary data.</text>
</comment>
<dbReference type="SUPFAM" id="SSF56112">
    <property type="entry name" value="Protein kinase-like (PK-like)"/>
    <property type="match status" value="1"/>
</dbReference>
<evidence type="ECO:0000256" key="1">
    <source>
        <dbReference type="SAM" id="MobiDB-lite"/>
    </source>
</evidence>
<dbReference type="InterPro" id="IPR051681">
    <property type="entry name" value="Ser/Thr_Kinases-Pseudokinases"/>
</dbReference>
<dbReference type="GO" id="GO:0004674">
    <property type="term" value="F:protein serine/threonine kinase activity"/>
    <property type="evidence" value="ECO:0007669"/>
    <property type="project" value="TreeGrafter"/>
</dbReference>